<sequence length="643" mass="75558">MDRLFSYKRNLAPSISGFTDDFYLKYSFRTVRRNPTLIFVPTMYSIARGNRNYIGENIGRISFKAIDDYRIDQKTLKSTIPHNRKAMDVMMRFIIPNLYGISLFDKYMLSPFNYNNRIFYRYRISISDEGRACVNFTPKLNNTQLVKGFAIIDRYTGKIIHTRFSGEYDMVTFEVNAYMGDDDTPYALLPTRCDSKAVFKFMGNELRVRFYANFECKVPDIDSIDDKKAESIIDSVRPDPLERIEESIYREHIQENIAKDSAQATVVKRKNKMLKKTWDIVDDYILSGQDASNDNASVTLSPLFNPLYLSYSHSHGLAYKMDIGARYIFAPDRYITFTPRLGYNFKIKKFYFNAPLRYTFDAKRNGWVELTWANGNRITNSSVLEIIQEENRDTIDFSSLNLDYFDDEMVSLSGNMQITKHLEMALGFVYHRRSAVNRHEMEQLGKPSEYRSFAPMVTLTFRPHPVWPTFTANYERGLTNILQSNIKYERWEFDASFKKVLHSLRKYNLRAGGGFYTNKSTDYFVDFANFHDNYIPGGWDDDWTGDFQLLNSQWYNASKYYFRTNVSYESPLLLVTWIPLIGKYIETERIYANFLQIEHTRPYTEIGYGLTNRYFSIGLFASFLNGSFNEFGSKFSFELFRRW</sequence>
<comment type="caution">
    <text evidence="1">The sequence shown here is derived from an EMBL/GenBank/DDBJ whole genome shotgun (WGS) entry which is preliminary data.</text>
</comment>
<protein>
    <submittedName>
        <fullName evidence="1">Uncharacterized protein</fullName>
    </submittedName>
</protein>
<evidence type="ECO:0000313" key="2">
    <source>
        <dbReference type="Proteomes" id="UP000764045"/>
    </source>
</evidence>
<name>A0A939B3Q6_9BACT</name>
<accession>A0A939B3Q6</accession>
<dbReference type="RefSeq" id="WP_205110537.1">
    <property type="nucleotide sequence ID" value="NZ_JACJJL010000018.1"/>
</dbReference>
<dbReference type="Pfam" id="PF18939">
    <property type="entry name" value="DUF5686"/>
    <property type="match status" value="2"/>
</dbReference>
<reference evidence="1 2" key="1">
    <citation type="journal article" date="2021" name="Sci. Rep.">
        <title>The distribution of antibiotic resistance genes in chicken gut microbiota commensals.</title>
        <authorList>
            <person name="Juricova H."/>
            <person name="Matiasovicova J."/>
            <person name="Kubasova T."/>
            <person name="Cejkova D."/>
            <person name="Rychlik I."/>
        </authorList>
    </citation>
    <scope>NUCLEOTIDE SEQUENCE [LARGE SCALE GENOMIC DNA]</scope>
    <source>
        <strain evidence="1 2">An819</strain>
    </source>
</reference>
<gene>
    <name evidence="1" type="ORF">H6B30_10950</name>
</gene>
<proteinExistence type="predicted"/>
<dbReference type="Proteomes" id="UP000764045">
    <property type="component" value="Unassembled WGS sequence"/>
</dbReference>
<dbReference type="InterPro" id="IPR043741">
    <property type="entry name" value="DUF5686"/>
</dbReference>
<dbReference type="AlphaFoldDB" id="A0A939B3Q6"/>
<evidence type="ECO:0000313" key="1">
    <source>
        <dbReference type="EMBL" id="MBM6662258.1"/>
    </source>
</evidence>
<keyword evidence="2" id="KW-1185">Reference proteome</keyword>
<dbReference type="EMBL" id="JACJJL010000018">
    <property type="protein sequence ID" value="MBM6662258.1"/>
    <property type="molecule type" value="Genomic_DNA"/>
</dbReference>
<organism evidence="1 2">
    <name type="scientific">Marseilla massiliensis</name>
    <dbReference type="NCBI Taxonomy" id="1841864"/>
    <lineage>
        <taxon>Bacteria</taxon>
        <taxon>Pseudomonadati</taxon>
        <taxon>Bacteroidota</taxon>
        <taxon>Bacteroidia</taxon>
        <taxon>Bacteroidales</taxon>
        <taxon>Prevotellaceae</taxon>
        <taxon>Marseilla</taxon>
    </lineage>
</organism>